<accession>A0A0G4F7S9</accession>
<proteinExistence type="predicted"/>
<protein>
    <submittedName>
        <fullName evidence="1">Uncharacterized protein</fullName>
    </submittedName>
</protein>
<evidence type="ECO:0000313" key="1">
    <source>
        <dbReference type="EMBL" id="CEM08240.1"/>
    </source>
</evidence>
<dbReference type="EMBL" id="CDMZ01000168">
    <property type="protein sequence ID" value="CEM08240.1"/>
    <property type="molecule type" value="Genomic_DNA"/>
</dbReference>
<dbReference type="VEuPathDB" id="CryptoDB:Cvel_15518"/>
<dbReference type="AlphaFoldDB" id="A0A0G4F7S9"/>
<sequence>MLKMLRGQLCQPATAPITPPEEVGVVTPEEETVEELDKQNYGYVNGPWFDQRRQNYFNGGYTQNFNQWNGNNFGHIGTVFGGGYRGRRLQGEVEEEQIC</sequence>
<gene>
    <name evidence="1" type="ORF">Cvel_15518</name>
</gene>
<name>A0A0G4F7S9_9ALVE</name>
<reference evidence="1" key="1">
    <citation type="submission" date="2014-11" db="EMBL/GenBank/DDBJ databases">
        <authorList>
            <person name="Otto D Thomas"/>
            <person name="Naeem Raeece"/>
        </authorList>
    </citation>
    <scope>NUCLEOTIDE SEQUENCE</scope>
</reference>
<organism evidence="1">
    <name type="scientific">Chromera velia CCMP2878</name>
    <dbReference type="NCBI Taxonomy" id="1169474"/>
    <lineage>
        <taxon>Eukaryota</taxon>
        <taxon>Sar</taxon>
        <taxon>Alveolata</taxon>
        <taxon>Colpodellida</taxon>
        <taxon>Chromeraceae</taxon>
        <taxon>Chromera</taxon>
    </lineage>
</organism>